<proteinExistence type="predicted"/>
<organism evidence="1 2">
    <name type="scientific">Nemania bipapillata</name>
    <dbReference type="NCBI Taxonomy" id="110536"/>
    <lineage>
        <taxon>Eukaryota</taxon>
        <taxon>Fungi</taxon>
        <taxon>Dikarya</taxon>
        <taxon>Ascomycota</taxon>
        <taxon>Pezizomycotina</taxon>
        <taxon>Sordariomycetes</taxon>
        <taxon>Xylariomycetidae</taxon>
        <taxon>Xylariales</taxon>
        <taxon>Xylariaceae</taxon>
        <taxon>Nemania</taxon>
    </lineage>
</organism>
<protein>
    <submittedName>
        <fullName evidence="1">Uncharacterized protein</fullName>
    </submittedName>
</protein>
<dbReference type="EMBL" id="JAPESX010000878">
    <property type="protein sequence ID" value="KAJ8119386.1"/>
    <property type="molecule type" value="Genomic_DNA"/>
</dbReference>
<sequence>MVVAVRKALETTTQEHLDKCPEYLQCEAERPAWRILPTIPRSLHYIVISSADTVVGDYYSDLGRRFQQDGCFTNFLDLASHETPGLKVIEVGAGTGGMMRHVLAIEDETGQTRFAEYTLTDVSHEVFAARHEEFSAYRYDLVIAADVLQVTSDLQETLRHLRTLLKPHGHVVVVEPTLPNSACINIGFGCFEDWWAGYEPWRQRNPIIPDQRWNELLRETGFSEAALTIRNHGDEEFRFSTMTVAKAVETIRTSLPHHAPRPVATIALGTPGLLDTLRFEEDAAKVMELQLDEVEIKAVVWPIGFRDLLIALGRLGQGERMGYECAACVPFASTLLISQIEQAFRFIQSGRPLGRILVNMQDGDEVTEFTVDHSNWRFGQDATYVVAGELGGRIIRWMTDRGAKYLIILSRPGPASQTAFELVEELYMNDVHVSTPCYDVSSAAQLSEALRNVLTSNTTPKWPPTKGCINATMVLQDSIFENMTHAQWSTSIRCKVDTSWNLHRILPGDMDFFILLSSIVGVMPSHVTARPLATAPPYHSILAGCATTALSTNPPTTNAASPIPPS</sequence>
<reference evidence="1" key="1">
    <citation type="submission" date="2022-11" db="EMBL/GenBank/DDBJ databases">
        <title>Genome Sequence of Nemania bipapillata.</title>
        <authorList>
            <person name="Buettner E."/>
        </authorList>
    </citation>
    <scope>NUCLEOTIDE SEQUENCE</scope>
    <source>
        <strain evidence="1">CP14</strain>
    </source>
</reference>
<dbReference type="Proteomes" id="UP001153334">
    <property type="component" value="Unassembled WGS sequence"/>
</dbReference>
<evidence type="ECO:0000313" key="1">
    <source>
        <dbReference type="EMBL" id="KAJ8119386.1"/>
    </source>
</evidence>
<keyword evidence="2" id="KW-1185">Reference proteome</keyword>
<comment type="caution">
    <text evidence="1">The sequence shown here is derived from an EMBL/GenBank/DDBJ whole genome shotgun (WGS) entry which is preliminary data.</text>
</comment>
<gene>
    <name evidence="1" type="ORF">ONZ43_g3651</name>
</gene>
<accession>A0ACC2IW51</accession>
<name>A0ACC2IW51_9PEZI</name>
<evidence type="ECO:0000313" key="2">
    <source>
        <dbReference type="Proteomes" id="UP001153334"/>
    </source>
</evidence>